<proteinExistence type="predicted"/>
<name>A0A4R2THD9_9FIRM</name>
<evidence type="ECO:0000313" key="2">
    <source>
        <dbReference type="EMBL" id="TCQ02888.1"/>
    </source>
</evidence>
<keyword evidence="3" id="KW-1185">Reference proteome</keyword>
<gene>
    <name evidence="2" type="ORF">EDD79_101217</name>
</gene>
<reference evidence="2 3" key="1">
    <citation type="submission" date="2019-03" db="EMBL/GenBank/DDBJ databases">
        <title>Genomic Encyclopedia of Type Strains, Phase IV (KMG-IV): sequencing the most valuable type-strain genomes for metagenomic binning, comparative biology and taxonomic classification.</title>
        <authorList>
            <person name="Goeker M."/>
        </authorList>
    </citation>
    <scope>NUCLEOTIDE SEQUENCE [LARGE SCALE GENOMIC DNA]</scope>
    <source>
        <strain evidence="2 3">DSM 100013</strain>
    </source>
</reference>
<sequence>MSSVRRRKNFVIFSLVIMLCLIGYINFSLNRQSLLQTSSEYEKYQMTMMKESGMMTEILDEGEVVFIEDEELLKEEDGLEEVSIVDSMDPSRIQDVALETSATITETLTNKKALSSNAYFIEGRIERDKKRSEMIGYLDNIVKSELTSSEMRNEAQTIKLQVIANVDREVKIENMIKAKGFNDALVYITDNSLSTVIHTDDLTQQDVAQIVDIIKREASFIPLDNVVIMNKK</sequence>
<evidence type="ECO:0000256" key="1">
    <source>
        <dbReference type="SAM" id="Phobius"/>
    </source>
</evidence>
<dbReference type="InterPro" id="IPR038503">
    <property type="entry name" value="SpoIIIAH_sf"/>
</dbReference>
<keyword evidence="1" id="KW-0472">Membrane</keyword>
<protein>
    <submittedName>
        <fullName evidence="2">Stage III sporulation protein AH</fullName>
    </submittedName>
</protein>
<organism evidence="2 3">
    <name type="scientific">Serpentinicella alkaliphila</name>
    <dbReference type="NCBI Taxonomy" id="1734049"/>
    <lineage>
        <taxon>Bacteria</taxon>
        <taxon>Bacillati</taxon>
        <taxon>Bacillota</taxon>
        <taxon>Clostridia</taxon>
        <taxon>Peptostreptococcales</taxon>
        <taxon>Natronincolaceae</taxon>
        <taxon>Serpentinicella</taxon>
    </lineage>
</organism>
<dbReference type="Pfam" id="PF12685">
    <property type="entry name" value="SpoIIIAH"/>
    <property type="match status" value="1"/>
</dbReference>
<dbReference type="Proteomes" id="UP000295504">
    <property type="component" value="Unassembled WGS sequence"/>
</dbReference>
<dbReference type="Gene3D" id="1.10.287.4300">
    <property type="entry name" value="Stage III sporulation protein AH-like"/>
    <property type="match status" value="1"/>
</dbReference>
<evidence type="ECO:0000313" key="3">
    <source>
        <dbReference type="Proteomes" id="UP000295504"/>
    </source>
</evidence>
<accession>A0A4R2THD9</accession>
<feature type="transmembrane region" description="Helical" evidence="1">
    <location>
        <begin position="12"/>
        <end position="29"/>
    </location>
</feature>
<dbReference type="AlphaFoldDB" id="A0A4R2THD9"/>
<comment type="caution">
    <text evidence="2">The sequence shown here is derived from an EMBL/GenBank/DDBJ whole genome shotgun (WGS) entry which is preliminary data.</text>
</comment>
<keyword evidence="1" id="KW-1133">Transmembrane helix</keyword>
<dbReference type="InterPro" id="IPR024232">
    <property type="entry name" value="SpoIIIAH"/>
</dbReference>
<dbReference type="RefSeq" id="WP_243098198.1">
    <property type="nucleotide sequence ID" value="NZ_CP058648.1"/>
</dbReference>
<keyword evidence="1" id="KW-0812">Transmembrane</keyword>
<dbReference type="EMBL" id="SLYC01000012">
    <property type="protein sequence ID" value="TCQ02888.1"/>
    <property type="molecule type" value="Genomic_DNA"/>
</dbReference>